<accession>A0A1H8WZL8</accession>
<dbReference type="Gene3D" id="3.60.40.10">
    <property type="entry name" value="PPM-type phosphatase domain"/>
    <property type="match status" value="1"/>
</dbReference>
<dbReference type="InterPro" id="IPR036457">
    <property type="entry name" value="PPM-type-like_dom_sf"/>
</dbReference>
<dbReference type="SUPFAM" id="SSF81606">
    <property type="entry name" value="PP2C-like"/>
    <property type="match status" value="1"/>
</dbReference>
<keyword evidence="3" id="KW-1185">Reference proteome</keyword>
<dbReference type="Proteomes" id="UP000199615">
    <property type="component" value="Unassembled WGS sequence"/>
</dbReference>
<dbReference type="EMBL" id="FODT01000015">
    <property type="protein sequence ID" value="SEP33066.1"/>
    <property type="molecule type" value="Genomic_DNA"/>
</dbReference>
<organism evidence="2 3">
    <name type="scientific">Rhodopseudomonas pseudopalustris</name>
    <dbReference type="NCBI Taxonomy" id="1513892"/>
    <lineage>
        <taxon>Bacteria</taxon>
        <taxon>Pseudomonadati</taxon>
        <taxon>Pseudomonadota</taxon>
        <taxon>Alphaproteobacteria</taxon>
        <taxon>Hyphomicrobiales</taxon>
        <taxon>Nitrobacteraceae</taxon>
        <taxon>Rhodopseudomonas</taxon>
    </lineage>
</organism>
<name>A0A1H8WZL8_9BRAD</name>
<evidence type="ECO:0000256" key="1">
    <source>
        <dbReference type="SAM" id="MobiDB-lite"/>
    </source>
</evidence>
<evidence type="ECO:0000313" key="2">
    <source>
        <dbReference type="EMBL" id="SEP33066.1"/>
    </source>
</evidence>
<dbReference type="RefSeq" id="WP_062313590.1">
    <property type="nucleotide sequence ID" value="NZ_FODT01000015.1"/>
</dbReference>
<reference evidence="3" key="1">
    <citation type="submission" date="2016-10" db="EMBL/GenBank/DDBJ databases">
        <authorList>
            <person name="Varghese N."/>
            <person name="Submissions S."/>
        </authorList>
    </citation>
    <scope>NUCLEOTIDE SEQUENCE [LARGE SCALE GENOMIC DNA]</scope>
    <source>
        <strain evidence="3">DSM 123</strain>
    </source>
</reference>
<dbReference type="OrthoDB" id="7004480at2"/>
<evidence type="ECO:0000313" key="3">
    <source>
        <dbReference type="Proteomes" id="UP000199615"/>
    </source>
</evidence>
<feature type="compositionally biased region" description="Basic and acidic residues" evidence="1">
    <location>
        <begin position="261"/>
        <end position="276"/>
    </location>
</feature>
<feature type="compositionally biased region" description="Basic residues" evidence="1">
    <location>
        <begin position="282"/>
        <end position="291"/>
    </location>
</feature>
<protein>
    <submittedName>
        <fullName evidence="2">Serine/threonine protein phosphatase PrpC</fullName>
    </submittedName>
</protein>
<feature type="region of interest" description="Disordered" evidence="1">
    <location>
        <begin position="242"/>
        <end position="298"/>
    </location>
</feature>
<gene>
    <name evidence="2" type="ORF">SAMN05444123_1159</name>
</gene>
<sequence>MAFAIQWQSQQGTRTPDNRDCAGIGIRQTDILAIVLDGSSSGANSGAFAWEIARRMVDWFVSTEQAITAAVLTAQLRATHAELATDFRQDSASYLLIHLGDGQEALILHAGDCLVGDCSPTGQVSWLVQPHTLANAVAPMKISELAKDVSRHRLTRSFRSREFVEPATCSISSDKTTLLVATDGFWAELDEAQQGAFIHGRMTEHTGEGDDRSVLQIMRIGGDGSTKVSGTEAPRKIYIKGRERRNGGTRRKPIGSNLRHQSIESRGFEKMRERRPAVGMHRQPHPVRGARCRPPGLS</sequence>
<dbReference type="AlphaFoldDB" id="A0A1H8WZL8"/>
<proteinExistence type="predicted"/>